<protein>
    <submittedName>
        <fullName evidence="1">Uncharacterized protein</fullName>
    </submittedName>
</protein>
<reference evidence="1" key="1">
    <citation type="journal article" date="2021" name="bioRxiv">
        <title>Whole Genome Assembly and Annotation of Northern Wild Rice, Zizania palustris L., Supports a Whole Genome Duplication in the Zizania Genus.</title>
        <authorList>
            <person name="Haas M."/>
            <person name="Kono T."/>
            <person name="Macchietto M."/>
            <person name="Millas R."/>
            <person name="McGilp L."/>
            <person name="Shao M."/>
            <person name="Duquette J."/>
            <person name="Hirsch C.N."/>
            <person name="Kimball J."/>
        </authorList>
    </citation>
    <scope>NUCLEOTIDE SEQUENCE</scope>
    <source>
        <tissue evidence="1">Fresh leaf tissue</tissue>
    </source>
</reference>
<proteinExistence type="predicted"/>
<gene>
    <name evidence="1" type="ORF">GUJ93_ZPchr0003g16455</name>
</gene>
<evidence type="ECO:0000313" key="1">
    <source>
        <dbReference type="EMBL" id="KAG8063367.1"/>
    </source>
</evidence>
<name>A0A8J5SGZ0_ZIZPA</name>
<sequence length="70" mass="7649">MRQLARLVLVVGEDDRQVGAACQPPGRRRVIGWSLSRRTASVAGEERDEDGSSTFSMVRWDAMAGSEAGR</sequence>
<evidence type="ECO:0000313" key="2">
    <source>
        <dbReference type="Proteomes" id="UP000729402"/>
    </source>
</evidence>
<dbReference type="EMBL" id="JAAALK010000286">
    <property type="protein sequence ID" value="KAG8063367.1"/>
    <property type="molecule type" value="Genomic_DNA"/>
</dbReference>
<dbReference type="Proteomes" id="UP000729402">
    <property type="component" value="Unassembled WGS sequence"/>
</dbReference>
<accession>A0A8J5SGZ0</accession>
<organism evidence="1 2">
    <name type="scientific">Zizania palustris</name>
    <name type="common">Northern wild rice</name>
    <dbReference type="NCBI Taxonomy" id="103762"/>
    <lineage>
        <taxon>Eukaryota</taxon>
        <taxon>Viridiplantae</taxon>
        <taxon>Streptophyta</taxon>
        <taxon>Embryophyta</taxon>
        <taxon>Tracheophyta</taxon>
        <taxon>Spermatophyta</taxon>
        <taxon>Magnoliopsida</taxon>
        <taxon>Liliopsida</taxon>
        <taxon>Poales</taxon>
        <taxon>Poaceae</taxon>
        <taxon>BOP clade</taxon>
        <taxon>Oryzoideae</taxon>
        <taxon>Oryzeae</taxon>
        <taxon>Zizaniinae</taxon>
        <taxon>Zizania</taxon>
    </lineage>
</organism>
<dbReference type="AlphaFoldDB" id="A0A8J5SGZ0"/>
<reference evidence="1" key="2">
    <citation type="submission" date="2021-02" db="EMBL/GenBank/DDBJ databases">
        <authorList>
            <person name="Kimball J.A."/>
            <person name="Haas M.W."/>
            <person name="Macchietto M."/>
            <person name="Kono T."/>
            <person name="Duquette J."/>
            <person name="Shao M."/>
        </authorList>
    </citation>
    <scope>NUCLEOTIDE SEQUENCE</scope>
    <source>
        <tissue evidence="1">Fresh leaf tissue</tissue>
    </source>
</reference>
<keyword evidence="2" id="KW-1185">Reference proteome</keyword>
<comment type="caution">
    <text evidence="1">The sequence shown here is derived from an EMBL/GenBank/DDBJ whole genome shotgun (WGS) entry which is preliminary data.</text>
</comment>